<dbReference type="InterPro" id="IPR033308">
    <property type="entry name" value="PGAP5/Cdc1/Ted1"/>
</dbReference>
<dbReference type="PANTHER" id="PTHR13315:SF4">
    <property type="entry name" value="METALLOPHOSPHOESTERASE, ISOFORM E"/>
    <property type="match status" value="1"/>
</dbReference>
<reference evidence="7 8" key="1">
    <citation type="submission" date="2024-01" db="EMBL/GenBank/DDBJ databases">
        <title>A draft genome for the cacao thread blight pathogen Marasmiellus scandens.</title>
        <authorList>
            <person name="Baruah I.K."/>
            <person name="Leung J."/>
            <person name="Bukari Y."/>
            <person name="Amoako-Attah I."/>
            <person name="Meinhardt L.W."/>
            <person name="Bailey B.A."/>
            <person name="Cohen S.P."/>
        </authorList>
    </citation>
    <scope>NUCLEOTIDE SEQUENCE [LARGE SCALE GENOMIC DNA]</scope>
    <source>
        <strain evidence="7 8">GH-19</strain>
    </source>
</reference>
<comment type="subcellular location">
    <subcellularLocation>
        <location evidence="1">Membrane</location>
        <topology evidence="1">Multi-pass membrane protein</topology>
    </subcellularLocation>
</comment>
<dbReference type="InterPro" id="IPR029052">
    <property type="entry name" value="Metallo-depent_PP-like"/>
</dbReference>
<evidence type="ECO:0000256" key="3">
    <source>
        <dbReference type="ARBA" id="ARBA00022989"/>
    </source>
</evidence>
<dbReference type="Proteomes" id="UP001498398">
    <property type="component" value="Unassembled WGS sequence"/>
</dbReference>
<evidence type="ECO:0000313" key="8">
    <source>
        <dbReference type="Proteomes" id="UP001498398"/>
    </source>
</evidence>
<accession>A0ABR1K964</accession>
<evidence type="ECO:0000259" key="6">
    <source>
        <dbReference type="Pfam" id="PF00149"/>
    </source>
</evidence>
<keyword evidence="8" id="KW-1185">Reference proteome</keyword>
<keyword evidence="2 5" id="KW-0812">Transmembrane</keyword>
<sequence>MTIFRFTRRGLVVNALRMLWIVVTLWYESGIFSYHAKRCLWPDSSLKVYADSASPAHLLVVADPQILDHRSYPGRPALLTYISQILVDLNLRKSWRAALNSRPDAIFFLGDMMDNGRMPASDKEYEQYYHRFKKIFKDKNNIPTYFIPGNHDTGLGTPSMFSPAAHSRYESHFGPLNNVVNMANHSIILIDAPGLVEEDHQRHGSGRSYAEWKPASGGTIDFVKRFGQEHKSGPTILLSHIPLSRPEGSDCGPLREKGTIHRGVGLGYQNTLGKDSSLFLLDAIRPSLILSGDDHDYCVFTHKFERGGTNMQIREVTVKSLSMAMGIRRPGYQLLSLNPSPGSDASYADTPCLMPDQLGIYLSVYIPLLILSLLVLLLHSALRSRTWLPNGMSHRKNRSQSQPKLSSLVQKTLDGDADGKMPLPVSSSSSEVPPYHRGLSWTFTVDGRRRRFSCCVLSIRSSPARFASDFLRDVRDVAFYPISIILLVSFWTFMD</sequence>
<dbReference type="InterPro" id="IPR004843">
    <property type="entry name" value="Calcineurin-like_PHP"/>
</dbReference>
<dbReference type="PANTHER" id="PTHR13315">
    <property type="entry name" value="METALLO PHOSPHOESTERASE RELATED"/>
    <property type="match status" value="1"/>
</dbReference>
<dbReference type="SUPFAM" id="SSF56300">
    <property type="entry name" value="Metallo-dependent phosphatases"/>
    <property type="match status" value="1"/>
</dbReference>
<evidence type="ECO:0000256" key="1">
    <source>
        <dbReference type="ARBA" id="ARBA00004141"/>
    </source>
</evidence>
<protein>
    <recommendedName>
        <fullName evidence="6">Calcineurin-like phosphoesterase domain-containing protein</fullName>
    </recommendedName>
</protein>
<keyword evidence="3 5" id="KW-1133">Transmembrane helix</keyword>
<dbReference type="EMBL" id="JBANRG010000001">
    <property type="protein sequence ID" value="KAK7472742.1"/>
    <property type="molecule type" value="Genomic_DNA"/>
</dbReference>
<proteinExistence type="predicted"/>
<feature type="domain" description="Calcineurin-like phosphoesterase" evidence="6">
    <location>
        <begin position="58"/>
        <end position="297"/>
    </location>
</feature>
<evidence type="ECO:0000313" key="7">
    <source>
        <dbReference type="EMBL" id="KAK7472742.1"/>
    </source>
</evidence>
<evidence type="ECO:0000256" key="2">
    <source>
        <dbReference type="ARBA" id="ARBA00022692"/>
    </source>
</evidence>
<feature type="transmembrane region" description="Helical" evidence="5">
    <location>
        <begin position="358"/>
        <end position="378"/>
    </location>
</feature>
<dbReference type="Pfam" id="PF00149">
    <property type="entry name" value="Metallophos"/>
    <property type="match status" value="1"/>
</dbReference>
<evidence type="ECO:0000256" key="4">
    <source>
        <dbReference type="ARBA" id="ARBA00023136"/>
    </source>
</evidence>
<evidence type="ECO:0000256" key="5">
    <source>
        <dbReference type="SAM" id="Phobius"/>
    </source>
</evidence>
<name>A0ABR1K964_9AGAR</name>
<comment type="caution">
    <text evidence="7">The sequence shown here is derived from an EMBL/GenBank/DDBJ whole genome shotgun (WGS) entry which is preliminary data.</text>
</comment>
<organism evidence="7 8">
    <name type="scientific">Marasmiellus scandens</name>
    <dbReference type="NCBI Taxonomy" id="2682957"/>
    <lineage>
        <taxon>Eukaryota</taxon>
        <taxon>Fungi</taxon>
        <taxon>Dikarya</taxon>
        <taxon>Basidiomycota</taxon>
        <taxon>Agaricomycotina</taxon>
        <taxon>Agaricomycetes</taxon>
        <taxon>Agaricomycetidae</taxon>
        <taxon>Agaricales</taxon>
        <taxon>Marasmiineae</taxon>
        <taxon>Omphalotaceae</taxon>
        <taxon>Marasmiellus</taxon>
    </lineage>
</organism>
<feature type="transmembrane region" description="Helical" evidence="5">
    <location>
        <begin position="477"/>
        <end position="494"/>
    </location>
</feature>
<keyword evidence="4 5" id="KW-0472">Membrane</keyword>
<dbReference type="Gene3D" id="3.60.21.10">
    <property type="match status" value="1"/>
</dbReference>
<gene>
    <name evidence="7" type="ORF">VKT23_000852</name>
</gene>